<name>A0A5B8STT8_9GAMM</name>
<protein>
    <submittedName>
        <fullName evidence="2">Uncharacterized protein</fullName>
    </submittedName>
</protein>
<dbReference type="AlphaFoldDB" id="A0A5B8STT8"/>
<organism evidence="2 3">
    <name type="scientific">Pistricoccus aurantiacus</name>
    <dbReference type="NCBI Taxonomy" id="1883414"/>
    <lineage>
        <taxon>Bacteria</taxon>
        <taxon>Pseudomonadati</taxon>
        <taxon>Pseudomonadota</taxon>
        <taxon>Gammaproteobacteria</taxon>
        <taxon>Oceanospirillales</taxon>
        <taxon>Halomonadaceae</taxon>
        <taxon>Pistricoccus</taxon>
    </lineage>
</organism>
<evidence type="ECO:0000256" key="1">
    <source>
        <dbReference type="SAM" id="SignalP"/>
    </source>
</evidence>
<accession>A0A5B8STT8</accession>
<proteinExistence type="predicted"/>
<dbReference type="OrthoDB" id="6155593at2"/>
<dbReference type="RefSeq" id="WP_147183278.1">
    <property type="nucleotide sequence ID" value="NZ_CP042382.1"/>
</dbReference>
<gene>
    <name evidence="2" type="ORF">FGL86_03390</name>
</gene>
<evidence type="ECO:0000313" key="3">
    <source>
        <dbReference type="Proteomes" id="UP000321272"/>
    </source>
</evidence>
<keyword evidence="3" id="KW-1185">Reference proteome</keyword>
<feature type="signal peptide" evidence="1">
    <location>
        <begin position="1"/>
        <end position="23"/>
    </location>
</feature>
<keyword evidence="1" id="KW-0732">Signal</keyword>
<reference evidence="2 3" key="1">
    <citation type="submission" date="2019-06" db="EMBL/GenBank/DDBJ databases">
        <title>Genome analyses of bacteria isolated from kimchi.</title>
        <authorList>
            <person name="Lee S."/>
            <person name="Ahn S."/>
            <person name="Roh S."/>
        </authorList>
    </citation>
    <scope>NUCLEOTIDE SEQUENCE [LARGE SCALE GENOMIC DNA]</scope>
    <source>
        <strain evidence="2 3">CBA4606</strain>
    </source>
</reference>
<dbReference type="Proteomes" id="UP000321272">
    <property type="component" value="Chromosome"/>
</dbReference>
<feature type="chain" id="PRO_5022682342" evidence="1">
    <location>
        <begin position="24"/>
        <end position="258"/>
    </location>
</feature>
<dbReference type="KEGG" id="paur:FGL86_03390"/>
<sequence length="258" mass="28885">MKTLSMKFVFTMITAFLGGMANAQSPPEIPVEATWVDEGYVPDVPVSGRIIIGAMLAESGRPDGRILYVRVGSEPAKESAELESETLCINLISRDGSYTGVWKVPLAERDSSGWIKVQYTTKEPAFYEMDHAKDLVALAAFKDRCDPGGITRRILPVTWQWPDDDRLLRVFVNSSRMRTLLAIPFTRDDKNASTGVEIIECKQIEASHRIAFDRQCDIDIDGLEKEQGQARELHYDQAALLRYRGPNRAPVVSLPLLQ</sequence>
<evidence type="ECO:0000313" key="2">
    <source>
        <dbReference type="EMBL" id="QEA38210.1"/>
    </source>
</evidence>
<dbReference type="EMBL" id="CP042382">
    <property type="protein sequence ID" value="QEA38210.1"/>
    <property type="molecule type" value="Genomic_DNA"/>
</dbReference>